<dbReference type="GO" id="GO:0006508">
    <property type="term" value="P:proteolysis"/>
    <property type="evidence" value="ECO:0007669"/>
    <property type="project" value="UniProtKB-KW"/>
</dbReference>
<name>A0A243Q469_9ACTN</name>
<dbReference type="PANTHER" id="PTHR34978:SF3">
    <property type="entry name" value="SLR0241 PROTEIN"/>
    <property type="match status" value="1"/>
</dbReference>
<feature type="domain" description="Peptidase M48" evidence="8">
    <location>
        <begin position="142"/>
        <end position="198"/>
    </location>
</feature>
<protein>
    <submittedName>
        <fullName evidence="9">Peptidase M48</fullName>
    </submittedName>
</protein>
<evidence type="ECO:0000313" key="9">
    <source>
        <dbReference type="EMBL" id="OUC76158.1"/>
    </source>
</evidence>
<dbReference type="Pfam" id="PF01435">
    <property type="entry name" value="Peptidase_M48"/>
    <property type="match status" value="1"/>
</dbReference>
<keyword evidence="7" id="KW-1133">Transmembrane helix</keyword>
<keyword evidence="7" id="KW-0472">Membrane</keyword>
<accession>A0A243Q469</accession>
<dbReference type="InterPro" id="IPR052173">
    <property type="entry name" value="Beta-lactam_resp_regulator"/>
</dbReference>
<evidence type="ECO:0000256" key="6">
    <source>
        <dbReference type="RuleBase" id="RU003983"/>
    </source>
</evidence>
<evidence type="ECO:0000256" key="2">
    <source>
        <dbReference type="ARBA" id="ARBA00022723"/>
    </source>
</evidence>
<keyword evidence="7" id="KW-0812">Transmembrane</keyword>
<dbReference type="STRING" id="417102.CA982_23130"/>
<feature type="transmembrane region" description="Helical" evidence="7">
    <location>
        <begin position="6"/>
        <end position="23"/>
    </location>
</feature>
<evidence type="ECO:0000259" key="8">
    <source>
        <dbReference type="Pfam" id="PF01435"/>
    </source>
</evidence>
<dbReference type="CDD" id="cd07326">
    <property type="entry name" value="M56_BlaR1_MecR1_like"/>
    <property type="match status" value="1"/>
</dbReference>
<keyword evidence="4 6" id="KW-0862">Zinc</keyword>
<dbReference type="AlphaFoldDB" id="A0A243Q469"/>
<keyword evidence="5 6" id="KW-0482">Metalloprotease</keyword>
<organism evidence="9 10">
    <name type="scientific">Gordonia lacunae</name>
    <dbReference type="NCBI Taxonomy" id="417102"/>
    <lineage>
        <taxon>Bacteria</taxon>
        <taxon>Bacillati</taxon>
        <taxon>Actinomycetota</taxon>
        <taxon>Actinomycetes</taxon>
        <taxon>Mycobacteriales</taxon>
        <taxon>Gordoniaceae</taxon>
        <taxon>Gordonia</taxon>
    </lineage>
</organism>
<keyword evidence="10" id="KW-1185">Reference proteome</keyword>
<proteinExistence type="inferred from homology"/>
<dbReference type="GO" id="GO:0046872">
    <property type="term" value="F:metal ion binding"/>
    <property type="evidence" value="ECO:0007669"/>
    <property type="project" value="UniProtKB-KW"/>
</dbReference>
<comment type="caution">
    <text evidence="9">The sequence shown here is derived from an EMBL/GenBank/DDBJ whole genome shotgun (WGS) entry which is preliminary data.</text>
</comment>
<keyword evidence="3 6" id="KW-0378">Hydrolase</keyword>
<keyword evidence="2" id="KW-0479">Metal-binding</keyword>
<evidence type="ECO:0000256" key="4">
    <source>
        <dbReference type="ARBA" id="ARBA00022833"/>
    </source>
</evidence>
<dbReference type="Gene3D" id="3.30.2010.10">
    <property type="entry name" value="Metalloproteases ('zincins'), catalytic domain"/>
    <property type="match status" value="1"/>
</dbReference>
<evidence type="ECO:0000313" key="10">
    <source>
        <dbReference type="Proteomes" id="UP000194632"/>
    </source>
</evidence>
<comment type="cofactor">
    <cofactor evidence="6">
        <name>Zn(2+)</name>
        <dbReference type="ChEBI" id="CHEBI:29105"/>
    </cofactor>
    <text evidence="6">Binds 1 zinc ion per subunit.</text>
</comment>
<dbReference type="PANTHER" id="PTHR34978">
    <property type="entry name" value="POSSIBLE SENSOR-TRANSDUCER PROTEIN BLAR"/>
    <property type="match status" value="1"/>
</dbReference>
<dbReference type="InterPro" id="IPR001915">
    <property type="entry name" value="Peptidase_M48"/>
</dbReference>
<dbReference type="OrthoDB" id="9785340at2"/>
<dbReference type="EMBL" id="NGFO01000039">
    <property type="protein sequence ID" value="OUC76158.1"/>
    <property type="molecule type" value="Genomic_DNA"/>
</dbReference>
<feature type="transmembrane region" description="Helical" evidence="7">
    <location>
        <begin position="292"/>
        <end position="317"/>
    </location>
</feature>
<keyword evidence="1 6" id="KW-0645">Protease</keyword>
<feature type="transmembrane region" description="Helical" evidence="7">
    <location>
        <begin position="35"/>
        <end position="58"/>
    </location>
</feature>
<evidence type="ECO:0000256" key="5">
    <source>
        <dbReference type="ARBA" id="ARBA00023049"/>
    </source>
</evidence>
<gene>
    <name evidence="9" type="ORF">CA982_23130</name>
</gene>
<feature type="transmembrane region" description="Helical" evidence="7">
    <location>
        <begin position="88"/>
        <end position="109"/>
    </location>
</feature>
<evidence type="ECO:0000256" key="7">
    <source>
        <dbReference type="SAM" id="Phobius"/>
    </source>
</evidence>
<dbReference type="GO" id="GO:0004222">
    <property type="term" value="F:metalloendopeptidase activity"/>
    <property type="evidence" value="ECO:0007669"/>
    <property type="project" value="InterPro"/>
</dbReference>
<evidence type="ECO:0000256" key="3">
    <source>
        <dbReference type="ARBA" id="ARBA00022801"/>
    </source>
</evidence>
<dbReference type="Proteomes" id="UP000194632">
    <property type="component" value="Unassembled WGS sequence"/>
</dbReference>
<reference evidence="9 10" key="1">
    <citation type="submission" date="2017-05" db="EMBL/GenBank/DDBJ databases">
        <title>Biotechnological potential of actinobacteria isolated from South African environments.</title>
        <authorList>
            <person name="Le Roes-Hill M."/>
            <person name="Prins A."/>
            <person name="Durrell K.A."/>
        </authorList>
    </citation>
    <scope>NUCLEOTIDE SEQUENCE [LARGE SCALE GENOMIC DNA]</scope>
    <source>
        <strain evidence="9">BS2</strain>
    </source>
</reference>
<comment type="similarity">
    <text evidence="6">Belongs to the peptidase M48 family.</text>
</comment>
<evidence type="ECO:0000256" key="1">
    <source>
        <dbReference type="ARBA" id="ARBA00022670"/>
    </source>
</evidence>
<sequence>MSMAVVLVAAAALLGWWWPRWMVRIQPRIDARWVLVAWPAAQAMFTALWVAAVSVLVVPNHFGVHKLSAVASCLRVLSHGAPAQVETVAGAAVLASTVAAAVWVVSLVARAAVAMGRAREHYLQALRLVGQRCDRFPDVWWLSDQRPMAFCLPGRNAGIAATTGLQDVLTGAELNAVMAHERAHRRQRHHAIVLLAGVLGRALPFIPLFARGADEVATLVEQAADARAAEQVGTRTVCSALGTLARSAGSSDFPAGALSISDSASVTPRLHRLYDGRRCVSRGHHAMAAATVAGVVVLPTVVTATGAVSALVAVACLL</sequence>
<dbReference type="RefSeq" id="WP_035755572.1">
    <property type="nucleotide sequence ID" value="NZ_NGFO01000039.1"/>
</dbReference>